<feature type="region of interest" description="Disordered" evidence="1">
    <location>
        <begin position="94"/>
        <end position="121"/>
    </location>
</feature>
<organism evidence="2 3">
    <name type="scientific">Blyttiomyces helicus</name>
    <dbReference type="NCBI Taxonomy" id="388810"/>
    <lineage>
        <taxon>Eukaryota</taxon>
        <taxon>Fungi</taxon>
        <taxon>Fungi incertae sedis</taxon>
        <taxon>Chytridiomycota</taxon>
        <taxon>Chytridiomycota incertae sedis</taxon>
        <taxon>Chytridiomycetes</taxon>
        <taxon>Chytridiomycetes incertae sedis</taxon>
        <taxon>Blyttiomyces</taxon>
    </lineage>
</organism>
<keyword evidence="3" id="KW-1185">Reference proteome</keyword>
<feature type="region of interest" description="Disordered" evidence="1">
    <location>
        <begin position="293"/>
        <end position="340"/>
    </location>
</feature>
<evidence type="ECO:0000313" key="2">
    <source>
        <dbReference type="EMBL" id="RKO88783.1"/>
    </source>
</evidence>
<protein>
    <submittedName>
        <fullName evidence="2">Uncharacterized protein</fullName>
    </submittedName>
</protein>
<evidence type="ECO:0000313" key="3">
    <source>
        <dbReference type="Proteomes" id="UP000269721"/>
    </source>
</evidence>
<name>A0A4P9WB67_9FUNG</name>
<dbReference type="AlphaFoldDB" id="A0A4P9WB67"/>
<feature type="region of interest" description="Disordered" evidence="1">
    <location>
        <begin position="230"/>
        <end position="249"/>
    </location>
</feature>
<sequence length="390" mass="41884">MKEKRREDSVPRGRGGVGTSWQRDGGVSRNSRIINVASGDAPHCLSQCQAPDQTLSWKKLPLPFSTTRDQLVAKYAPWLSSNVGPWFGSEKIHVAGAGPDGGPSNTANSPPSPDWDEGGARGPLVIATLSQTRACRRSNGLLAKSQGRRDSSASEDDLLLKIVERNSVSTTSATPIHSMRDPDANLPYLSSARSKGLHPQPKTQSRSPRYRNRGYDEDGEDELSLDLDYGDADEEHGDASGPTRPDPAVATVDPNTTVALGAGAAPSEPPHSLISCTWKYVPVSSSRPRHFHSRVIPTEGSDGLMVDRTAPGRLLPRGSENGGEPPNGGGPERRQHFTEGSETLFLDSSQPVLETMVAGEDGSQLARHLWASNQQHITSYDPLGPRQSTP</sequence>
<feature type="region of interest" description="Disordered" evidence="1">
    <location>
        <begin position="1"/>
        <end position="29"/>
    </location>
</feature>
<accession>A0A4P9WB67</accession>
<feature type="compositionally biased region" description="Basic and acidic residues" evidence="1">
    <location>
        <begin position="1"/>
        <end position="11"/>
    </location>
</feature>
<gene>
    <name evidence="2" type="ORF">BDK51DRAFT_51847</name>
</gene>
<dbReference type="EMBL" id="KZ996480">
    <property type="protein sequence ID" value="RKO88783.1"/>
    <property type="molecule type" value="Genomic_DNA"/>
</dbReference>
<proteinExistence type="predicted"/>
<reference evidence="3" key="1">
    <citation type="journal article" date="2018" name="Nat. Microbiol.">
        <title>Leveraging single-cell genomics to expand the fungal tree of life.</title>
        <authorList>
            <person name="Ahrendt S.R."/>
            <person name="Quandt C.A."/>
            <person name="Ciobanu D."/>
            <person name="Clum A."/>
            <person name="Salamov A."/>
            <person name="Andreopoulos B."/>
            <person name="Cheng J.F."/>
            <person name="Woyke T."/>
            <person name="Pelin A."/>
            <person name="Henrissat B."/>
            <person name="Reynolds N.K."/>
            <person name="Benny G.L."/>
            <person name="Smith M.E."/>
            <person name="James T.Y."/>
            <person name="Grigoriev I.V."/>
        </authorList>
    </citation>
    <scope>NUCLEOTIDE SEQUENCE [LARGE SCALE GENOMIC DNA]</scope>
</reference>
<evidence type="ECO:0000256" key="1">
    <source>
        <dbReference type="SAM" id="MobiDB-lite"/>
    </source>
</evidence>
<dbReference type="Proteomes" id="UP000269721">
    <property type="component" value="Unassembled WGS sequence"/>
</dbReference>
<feature type="region of interest" description="Disordered" evidence="1">
    <location>
        <begin position="170"/>
        <end position="224"/>
    </location>
</feature>